<feature type="domain" description="C2H2-type" evidence="7">
    <location>
        <begin position="433"/>
        <end position="463"/>
    </location>
</feature>
<evidence type="ECO:0000256" key="2">
    <source>
        <dbReference type="ARBA" id="ARBA00022737"/>
    </source>
</evidence>
<evidence type="ECO:0000259" key="7">
    <source>
        <dbReference type="PROSITE" id="PS50157"/>
    </source>
</evidence>
<feature type="region of interest" description="Disordered" evidence="6">
    <location>
        <begin position="1"/>
        <end position="39"/>
    </location>
</feature>
<evidence type="ECO:0000256" key="6">
    <source>
        <dbReference type="SAM" id="MobiDB-lite"/>
    </source>
</evidence>
<keyword evidence="1" id="KW-0479">Metal-binding</keyword>
<dbReference type="InterPro" id="IPR036236">
    <property type="entry name" value="Znf_C2H2_sf"/>
</dbReference>
<feature type="domain" description="C2H2-type" evidence="7">
    <location>
        <begin position="377"/>
        <end position="404"/>
    </location>
</feature>
<name>A0A336MN36_CULSO</name>
<dbReference type="VEuPathDB" id="VectorBase:CSON014498"/>
<dbReference type="SUPFAM" id="SSF57667">
    <property type="entry name" value="beta-beta-alpha zinc fingers"/>
    <property type="match status" value="4"/>
</dbReference>
<accession>A0A336MN36</accession>
<reference evidence="8" key="1">
    <citation type="submission" date="2018-07" db="EMBL/GenBank/DDBJ databases">
        <authorList>
            <person name="Quirk P.G."/>
            <person name="Krulwich T.A."/>
        </authorList>
    </citation>
    <scope>NUCLEOTIDE SEQUENCE</scope>
</reference>
<dbReference type="PROSITE" id="PS50157">
    <property type="entry name" value="ZINC_FINGER_C2H2_2"/>
    <property type="match status" value="5"/>
</dbReference>
<feature type="compositionally biased region" description="Acidic residues" evidence="6">
    <location>
        <begin position="1"/>
        <end position="11"/>
    </location>
</feature>
<proteinExistence type="predicted"/>
<feature type="compositionally biased region" description="Basic and acidic residues" evidence="6">
    <location>
        <begin position="12"/>
        <end position="39"/>
    </location>
</feature>
<dbReference type="Gene3D" id="3.30.160.60">
    <property type="entry name" value="Classic Zinc Finger"/>
    <property type="match status" value="5"/>
</dbReference>
<dbReference type="GO" id="GO:0000981">
    <property type="term" value="F:DNA-binding transcription factor activity, RNA polymerase II-specific"/>
    <property type="evidence" value="ECO:0007669"/>
    <property type="project" value="TreeGrafter"/>
</dbReference>
<feature type="region of interest" description="Disordered" evidence="6">
    <location>
        <begin position="83"/>
        <end position="124"/>
    </location>
</feature>
<dbReference type="GO" id="GO:0000977">
    <property type="term" value="F:RNA polymerase II transcription regulatory region sequence-specific DNA binding"/>
    <property type="evidence" value="ECO:0007669"/>
    <property type="project" value="TreeGrafter"/>
</dbReference>
<keyword evidence="3 5" id="KW-0863">Zinc-finger</keyword>
<feature type="compositionally biased region" description="Basic and acidic residues" evidence="6">
    <location>
        <begin position="83"/>
        <end position="93"/>
    </location>
</feature>
<evidence type="ECO:0000256" key="3">
    <source>
        <dbReference type="ARBA" id="ARBA00022771"/>
    </source>
</evidence>
<dbReference type="GO" id="GO:0008270">
    <property type="term" value="F:zinc ion binding"/>
    <property type="evidence" value="ECO:0007669"/>
    <property type="project" value="UniProtKB-KW"/>
</dbReference>
<dbReference type="PANTHER" id="PTHR24379:SF127">
    <property type="entry name" value="BLOODY FINGERS-RELATED"/>
    <property type="match status" value="1"/>
</dbReference>
<dbReference type="SMART" id="SM00355">
    <property type="entry name" value="ZnF_C2H2"/>
    <property type="match status" value="13"/>
</dbReference>
<protein>
    <submittedName>
        <fullName evidence="8">CSON014498 protein</fullName>
    </submittedName>
</protein>
<feature type="domain" description="C2H2-type" evidence="7">
    <location>
        <begin position="255"/>
        <end position="278"/>
    </location>
</feature>
<keyword evidence="2" id="KW-0677">Repeat</keyword>
<dbReference type="EMBL" id="UFQT01000822">
    <property type="protein sequence ID" value="SSX27398.1"/>
    <property type="molecule type" value="Genomic_DNA"/>
</dbReference>
<dbReference type="PROSITE" id="PS00028">
    <property type="entry name" value="ZINC_FINGER_C2H2_1"/>
    <property type="match status" value="8"/>
</dbReference>
<feature type="domain" description="C2H2-type" evidence="7">
    <location>
        <begin position="286"/>
        <end position="314"/>
    </location>
</feature>
<dbReference type="Pfam" id="PF00096">
    <property type="entry name" value="zf-C2H2"/>
    <property type="match status" value="2"/>
</dbReference>
<gene>
    <name evidence="8" type="primary">CSON014498</name>
</gene>
<dbReference type="AlphaFoldDB" id="A0A336MN36"/>
<keyword evidence="4" id="KW-0862">Zinc</keyword>
<sequence>MSFDETYEYEEVEVKVESNESDKQTETDNEKNNVGHSDINRKSLVSNYYIKPEEIAHVPDFLGAKYIFNVYDDRRNKKLKEIKKSNKKLEGSRKKQNLSDSSSDNDNPKEVEGNESNSGKGSFLKRKWTSYKQSEPKICQICGESRTKSNIRRHIATHCVEEDDQECRICGATHTASNKLREHYARVHNVKFREYLYKIQKEKMEKISNKENISSEYVTCKICYTNMKNQSDLNYHIEMLHNYKPGGGKTKSTDLDCNICGKTFKEAQTRNLHIRRIHKQMFDGQIVCHYCGKDFMGKGYLLSHFRYAHFNENGDFKEGSTKVKVKYEYHRDKQAFICEMCGVIKETKITMMKHRHEKHGVLDPEYATILEKDYGENDCPHCGKHFTSIRKFKDHEKYHLKEQSDLFCQICGIKCKTDIFLKAHLLRHGEKKYFCEVEGCGKGFAVKYDFITHQKRAHGSGETFSCKRCDQVFRTWKLRRTHEETDHGVVKVKLQRNKRLMPNAGYKDNEGGDCRFCGKHFDNYRKWQNHEYHHKKIIPDLHCEICGAKSTTEYNLKRHVERHGAIQYFCDYPGCGKGFTVKHDVRIHARRAHKDLFSNQPQQQLPTISVKNSPVYSESNSQQQVFHIYQTVPQN</sequence>
<evidence type="ECO:0000313" key="8">
    <source>
        <dbReference type="EMBL" id="SSX27398.1"/>
    </source>
</evidence>
<organism evidence="8">
    <name type="scientific">Culicoides sonorensis</name>
    <name type="common">Biting midge</name>
    <dbReference type="NCBI Taxonomy" id="179676"/>
    <lineage>
        <taxon>Eukaryota</taxon>
        <taxon>Metazoa</taxon>
        <taxon>Ecdysozoa</taxon>
        <taxon>Arthropoda</taxon>
        <taxon>Hexapoda</taxon>
        <taxon>Insecta</taxon>
        <taxon>Pterygota</taxon>
        <taxon>Neoptera</taxon>
        <taxon>Endopterygota</taxon>
        <taxon>Diptera</taxon>
        <taxon>Nematocera</taxon>
        <taxon>Chironomoidea</taxon>
        <taxon>Ceratopogonidae</taxon>
        <taxon>Ceratopogoninae</taxon>
        <taxon>Culicoides</taxon>
        <taxon>Monoculicoides</taxon>
    </lineage>
</organism>
<feature type="domain" description="C2H2-type" evidence="7">
    <location>
        <begin position="568"/>
        <end position="593"/>
    </location>
</feature>
<evidence type="ECO:0000256" key="1">
    <source>
        <dbReference type="ARBA" id="ARBA00022723"/>
    </source>
</evidence>
<evidence type="ECO:0000256" key="4">
    <source>
        <dbReference type="ARBA" id="ARBA00022833"/>
    </source>
</evidence>
<dbReference type="InterPro" id="IPR013087">
    <property type="entry name" value="Znf_C2H2_type"/>
</dbReference>
<evidence type="ECO:0000256" key="5">
    <source>
        <dbReference type="PROSITE-ProRule" id="PRU00042"/>
    </source>
</evidence>
<dbReference type="GO" id="GO:0005634">
    <property type="term" value="C:nucleus"/>
    <property type="evidence" value="ECO:0007669"/>
    <property type="project" value="TreeGrafter"/>
</dbReference>
<dbReference type="PANTHER" id="PTHR24379">
    <property type="entry name" value="KRAB AND ZINC FINGER DOMAIN-CONTAINING"/>
    <property type="match status" value="1"/>
</dbReference>